<sequence>MPPGLTRKRLFLGLASILLYITLIPNPLHSYIRRRQTYNPFRAYSSNPSSTTPLTLPGSLILAPFSPSINCIEWLQQMNDTIIYPFGVFPHDYGALELASCIAREEAMEINARIRHIQVAFPLSGSPQAYLTPLQDIMVLLPNLETVSWSSWNWPIIDDLTSWAKEHKSNVKTQTIDRTVRPFEGCQSTLQVGASYDGNDELFVVDQAYDILTTFPKVESLSLSFAQGGCLVELSNPWSSNFRWYDTFPSLDYLELSDYRWDDICGNKKESVASWKKHIDWTKLRTLDIDLPPNSFLDVFKGEELLQSLESLTLRPKWSFRGNETTFCKFDDEATQLRANYTAFITSLRPLRELSISGMGKHLDIVPILERHGTTLRKLSIHEFERDCPNRTRPYLVHQLAQIREYAPFLHTLELDFIRGPTGWPGDSIEELADFEQLRELTMHFDLEDPEWQMRNLECVARSEHPEKCPLVAALAEPRLNLPDARKMFRYLIQLGTMTNENESWEKIWTFTTGECGRRQGGGTRFREDYVPMPRQGRVFV</sequence>
<dbReference type="GeneID" id="54467518"/>
<dbReference type="Proteomes" id="UP000504636">
    <property type="component" value="Unplaced"/>
</dbReference>
<evidence type="ECO:0000313" key="1">
    <source>
        <dbReference type="EMBL" id="KAF2806936.1"/>
    </source>
</evidence>
<dbReference type="EMBL" id="MU003706">
    <property type="protein sequence ID" value="KAF2806936.1"/>
    <property type="molecule type" value="Genomic_DNA"/>
</dbReference>
<protein>
    <submittedName>
        <fullName evidence="1 3">Uncharacterized protein</fullName>
    </submittedName>
</protein>
<evidence type="ECO:0000313" key="2">
    <source>
        <dbReference type="Proteomes" id="UP000504636"/>
    </source>
</evidence>
<gene>
    <name evidence="1 3" type="ORF">BDZ99DRAFT_537888</name>
</gene>
<accession>A0A6A6YDP2</accession>
<evidence type="ECO:0000313" key="3">
    <source>
        <dbReference type="RefSeq" id="XP_033573900.1"/>
    </source>
</evidence>
<dbReference type="OrthoDB" id="3945550at2759"/>
<reference evidence="1 3" key="1">
    <citation type="journal article" date="2020" name="Stud. Mycol.">
        <title>101 Dothideomycetes genomes: a test case for predicting lifestyles and emergence of pathogens.</title>
        <authorList>
            <person name="Haridas S."/>
            <person name="Albert R."/>
            <person name="Binder M."/>
            <person name="Bloem J."/>
            <person name="Labutti K."/>
            <person name="Salamov A."/>
            <person name="Andreopoulos B."/>
            <person name="Baker S."/>
            <person name="Barry K."/>
            <person name="Bills G."/>
            <person name="Bluhm B."/>
            <person name="Cannon C."/>
            <person name="Castanera R."/>
            <person name="Culley D."/>
            <person name="Daum C."/>
            <person name="Ezra D."/>
            <person name="Gonzalez J."/>
            <person name="Henrissat B."/>
            <person name="Kuo A."/>
            <person name="Liang C."/>
            <person name="Lipzen A."/>
            <person name="Lutzoni F."/>
            <person name="Magnuson J."/>
            <person name="Mondo S."/>
            <person name="Nolan M."/>
            <person name="Ohm R."/>
            <person name="Pangilinan J."/>
            <person name="Park H.-J."/>
            <person name="Ramirez L."/>
            <person name="Alfaro M."/>
            <person name="Sun H."/>
            <person name="Tritt A."/>
            <person name="Yoshinaga Y."/>
            <person name="Zwiers L.-H."/>
            <person name="Turgeon B."/>
            <person name="Goodwin S."/>
            <person name="Spatafora J."/>
            <person name="Crous P."/>
            <person name="Grigoriev I."/>
        </authorList>
    </citation>
    <scope>NUCLEOTIDE SEQUENCE</scope>
    <source>
        <strain evidence="1 3">CBS 304.34</strain>
    </source>
</reference>
<organism evidence="1">
    <name type="scientific">Mytilinidion resinicola</name>
    <dbReference type="NCBI Taxonomy" id="574789"/>
    <lineage>
        <taxon>Eukaryota</taxon>
        <taxon>Fungi</taxon>
        <taxon>Dikarya</taxon>
        <taxon>Ascomycota</taxon>
        <taxon>Pezizomycotina</taxon>
        <taxon>Dothideomycetes</taxon>
        <taxon>Pleosporomycetidae</taxon>
        <taxon>Mytilinidiales</taxon>
        <taxon>Mytilinidiaceae</taxon>
        <taxon>Mytilinidion</taxon>
    </lineage>
</organism>
<name>A0A6A6YDP2_9PEZI</name>
<proteinExistence type="predicted"/>
<dbReference type="AlphaFoldDB" id="A0A6A6YDP2"/>
<reference evidence="3" key="2">
    <citation type="submission" date="2020-04" db="EMBL/GenBank/DDBJ databases">
        <authorList>
            <consortium name="NCBI Genome Project"/>
        </authorList>
    </citation>
    <scope>NUCLEOTIDE SEQUENCE</scope>
    <source>
        <strain evidence="3">CBS 304.34</strain>
    </source>
</reference>
<dbReference type="RefSeq" id="XP_033573900.1">
    <property type="nucleotide sequence ID" value="XM_033726625.1"/>
</dbReference>
<dbReference type="SUPFAM" id="SSF52047">
    <property type="entry name" value="RNI-like"/>
    <property type="match status" value="1"/>
</dbReference>
<keyword evidence="2" id="KW-1185">Reference proteome</keyword>
<reference evidence="3" key="3">
    <citation type="submission" date="2025-04" db="UniProtKB">
        <authorList>
            <consortium name="RefSeq"/>
        </authorList>
    </citation>
    <scope>IDENTIFICATION</scope>
    <source>
        <strain evidence="3">CBS 304.34</strain>
    </source>
</reference>